<dbReference type="eggNOG" id="COG0484">
    <property type="taxonomic scope" value="Bacteria"/>
</dbReference>
<dbReference type="CDD" id="cd06257">
    <property type="entry name" value="DnaJ"/>
    <property type="match status" value="1"/>
</dbReference>
<dbReference type="PRINTS" id="PR00625">
    <property type="entry name" value="JDOMAIN"/>
</dbReference>
<dbReference type="InterPro" id="IPR036869">
    <property type="entry name" value="J_dom_sf"/>
</dbReference>
<dbReference type="Gene3D" id="1.10.287.110">
    <property type="entry name" value="DnaJ domain"/>
    <property type="match status" value="1"/>
</dbReference>
<feature type="transmembrane region" description="Helical" evidence="1">
    <location>
        <begin position="164"/>
        <end position="185"/>
    </location>
</feature>
<accession>F4LK44</accession>
<dbReference type="PANTHER" id="PTHR43096:SF48">
    <property type="entry name" value="CHAPERONE PROTEIN DNAJ"/>
    <property type="match status" value="1"/>
</dbReference>
<dbReference type="SMART" id="SM00271">
    <property type="entry name" value="DnaJ"/>
    <property type="match status" value="1"/>
</dbReference>
<organism evidence="3 4">
    <name type="scientific">Treponema brennaborense (strain DSM 12168 / CIP 105900 / DD5/3)</name>
    <dbReference type="NCBI Taxonomy" id="906968"/>
    <lineage>
        <taxon>Bacteria</taxon>
        <taxon>Pseudomonadati</taxon>
        <taxon>Spirochaetota</taxon>
        <taxon>Spirochaetia</taxon>
        <taxon>Spirochaetales</taxon>
        <taxon>Treponemataceae</taxon>
        <taxon>Treponema</taxon>
    </lineage>
</organism>
<dbReference type="STRING" id="906968.Trebr_2091"/>
<dbReference type="PROSITE" id="PS00636">
    <property type="entry name" value="DNAJ_1"/>
    <property type="match status" value="1"/>
</dbReference>
<dbReference type="EMBL" id="CP002696">
    <property type="protein sequence ID" value="AEE17506.1"/>
    <property type="molecule type" value="Genomic_DNA"/>
</dbReference>
<dbReference type="RefSeq" id="WP_013759209.1">
    <property type="nucleotide sequence ID" value="NC_015500.1"/>
</dbReference>
<dbReference type="KEGG" id="tbe:Trebr_2091"/>
<evidence type="ECO:0000313" key="4">
    <source>
        <dbReference type="Proteomes" id="UP000006546"/>
    </source>
</evidence>
<keyword evidence="1" id="KW-1133">Transmembrane helix</keyword>
<keyword evidence="4" id="KW-1185">Reference proteome</keyword>
<dbReference type="GO" id="GO:0005737">
    <property type="term" value="C:cytoplasm"/>
    <property type="evidence" value="ECO:0007669"/>
    <property type="project" value="TreeGrafter"/>
</dbReference>
<feature type="transmembrane region" description="Helical" evidence="1">
    <location>
        <begin position="138"/>
        <end position="158"/>
    </location>
</feature>
<dbReference type="SUPFAM" id="SSF46565">
    <property type="entry name" value="Chaperone J-domain"/>
    <property type="match status" value="1"/>
</dbReference>
<protein>
    <submittedName>
        <fullName evidence="3">Heat shock protein DnaJ domain protein</fullName>
    </submittedName>
</protein>
<dbReference type="GO" id="GO:0042026">
    <property type="term" value="P:protein refolding"/>
    <property type="evidence" value="ECO:0007669"/>
    <property type="project" value="TreeGrafter"/>
</dbReference>
<keyword evidence="1" id="KW-0812">Transmembrane</keyword>
<dbReference type="Proteomes" id="UP000006546">
    <property type="component" value="Chromosome"/>
</dbReference>
<keyword evidence="3" id="KW-0346">Stress response</keyword>
<dbReference type="GO" id="GO:0051082">
    <property type="term" value="F:unfolded protein binding"/>
    <property type="evidence" value="ECO:0007669"/>
    <property type="project" value="TreeGrafter"/>
</dbReference>
<evidence type="ECO:0000259" key="2">
    <source>
        <dbReference type="PROSITE" id="PS50076"/>
    </source>
</evidence>
<dbReference type="Pfam" id="PF00226">
    <property type="entry name" value="DnaJ"/>
    <property type="match status" value="1"/>
</dbReference>
<dbReference type="HOGENOM" id="CLU_120989_1_0_12"/>
<gene>
    <name evidence="3" type="ordered locus">Trebr_2091</name>
</gene>
<name>F4LK44_TREBD</name>
<dbReference type="InterPro" id="IPR001623">
    <property type="entry name" value="DnaJ_domain"/>
</dbReference>
<reference evidence="4" key="1">
    <citation type="submission" date="2011-04" db="EMBL/GenBank/DDBJ databases">
        <title>The complete genome of Treponema brennaborense DSM 12168.</title>
        <authorList>
            <person name="Lucas S."/>
            <person name="Han J."/>
            <person name="Lapidus A."/>
            <person name="Bruce D."/>
            <person name="Goodwin L."/>
            <person name="Pitluck S."/>
            <person name="Peters L."/>
            <person name="Kyrpides N."/>
            <person name="Mavromatis K."/>
            <person name="Ivanova N."/>
            <person name="Mikhailova N."/>
            <person name="Pagani I."/>
            <person name="Teshima H."/>
            <person name="Detter J.C."/>
            <person name="Tapia R."/>
            <person name="Han C."/>
            <person name="Land M."/>
            <person name="Hauser L."/>
            <person name="Markowitz V."/>
            <person name="Cheng J.-F."/>
            <person name="Hugenholtz P."/>
            <person name="Woyke T."/>
            <person name="Wu D."/>
            <person name="Gronow S."/>
            <person name="Wellnitz S."/>
            <person name="Brambilla E."/>
            <person name="Klenk H.-P."/>
            <person name="Eisen J.A."/>
        </authorList>
    </citation>
    <scope>NUCLEOTIDE SEQUENCE [LARGE SCALE GENOMIC DNA]</scope>
    <source>
        <strain evidence="4">DSM 12168 / CIP 105900 / DD5/3</strain>
    </source>
</reference>
<proteinExistence type="predicted"/>
<evidence type="ECO:0000313" key="3">
    <source>
        <dbReference type="EMBL" id="AEE17506.1"/>
    </source>
</evidence>
<sequence length="191" mass="21196">MDDLYAVLGVPKTATADELKKAYRDAAFKYHPDRNPGDALAEEKFKNINAAYDVLGDPSKRAQYDRYGAAGQNPYASQTQNRPYGSAGQTGDPFWDMFGGYGGGSYGNTDSGRRYTYTWTNDSAEDYKPTKSAAFASFIKYACIFLLGVFFFRYSWFIFPFGPILSIAAIANGITGAVRSILYILKPKPRQ</sequence>
<keyword evidence="1" id="KW-0472">Membrane</keyword>
<dbReference type="PANTHER" id="PTHR43096">
    <property type="entry name" value="DNAJ HOMOLOG 1, MITOCHONDRIAL-RELATED"/>
    <property type="match status" value="1"/>
</dbReference>
<dbReference type="PROSITE" id="PS50076">
    <property type="entry name" value="DNAJ_2"/>
    <property type="match status" value="1"/>
</dbReference>
<dbReference type="AlphaFoldDB" id="F4LK44"/>
<dbReference type="InterPro" id="IPR018253">
    <property type="entry name" value="DnaJ_domain_CS"/>
</dbReference>
<feature type="domain" description="J" evidence="2">
    <location>
        <begin position="3"/>
        <end position="68"/>
    </location>
</feature>
<evidence type="ECO:0000256" key="1">
    <source>
        <dbReference type="SAM" id="Phobius"/>
    </source>
</evidence>